<dbReference type="AlphaFoldDB" id="A0AAD1WF66"/>
<proteinExistence type="predicted"/>
<sequence>MAVKEEPRSNDTLYAPPALLTLSEDAPRTARASAWWLPSCHGGSIAEPDANGEH</sequence>
<evidence type="ECO:0000313" key="2">
    <source>
        <dbReference type="Proteomes" id="UP001295444"/>
    </source>
</evidence>
<evidence type="ECO:0000313" key="1">
    <source>
        <dbReference type="EMBL" id="CAH2306876.1"/>
    </source>
</evidence>
<keyword evidence="2" id="KW-1185">Reference proteome</keyword>
<accession>A0AAD1WF66</accession>
<dbReference type="Proteomes" id="UP001295444">
    <property type="component" value="Chromosome 07"/>
</dbReference>
<organism evidence="1 2">
    <name type="scientific">Pelobates cultripes</name>
    <name type="common">Western spadefoot toad</name>
    <dbReference type="NCBI Taxonomy" id="61616"/>
    <lineage>
        <taxon>Eukaryota</taxon>
        <taxon>Metazoa</taxon>
        <taxon>Chordata</taxon>
        <taxon>Craniata</taxon>
        <taxon>Vertebrata</taxon>
        <taxon>Euteleostomi</taxon>
        <taxon>Amphibia</taxon>
        <taxon>Batrachia</taxon>
        <taxon>Anura</taxon>
        <taxon>Pelobatoidea</taxon>
        <taxon>Pelobatidae</taxon>
        <taxon>Pelobates</taxon>
    </lineage>
</organism>
<protein>
    <submittedName>
        <fullName evidence="1">Uncharacterized protein</fullName>
    </submittedName>
</protein>
<gene>
    <name evidence="1" type="ORF">PECUL_23A006147</name>
</gene>
<dbReference type="EMBL" id="OW240918">
    <property type="protein sequence ID" value="CAH2306876.1"/>
    <property type="molecule type" value="Genomic_DNA"/>
</dbReference>
<name>A0AAD1WF66_PELCU</name>
<reference evidence="1" key="1">
    <citation type="submission" date="2022-03" db="EMBL/GenBank/DDBJ databases">
        <authorList>
            <person name="Alioto T."/>
            <person name="Alioto T."/>
            <person name="Gomez Garrido J."/>
        </authorList>
    </citation>
    <scope>NUCLEOTIDE SEQUENCE</scope>
</reference>